<dbReference type="InterPro" id="IPR011009">
    <property type="entry name" value="Kinase-like_dom_sf"/>
</dbReference>
<gene>
    <name evidence="1" type="ORF">GMARGA_LOCUS19723</name>
</gene>
<name>A0ABN7VKL6_GIGMA</name>
<protein>
    <submittedName>
        <fullName evidence="1">4559_t:CDS:1</fullName>
    </submittedName>
</protein>
<accession>A0ABN7VKL6</accession>
<dbReference type="SUPFAM" id="SSF56112">
    <property type="entry name" value="Protein kinase-like (PK-like)"/>
    <property type="match status" value="1"/>
</dbReference>
<comment type="caution">
    <text evidence="1">The sequence shown here is derived from an EMBL/GenBank/DDBJ whole genome shotgun (WGS) entry which is preliminary data.</text>
</comment>
<dbReference type="Proteomes" id="UP000789901">
    <property type="component" value="Unassembled WGS sequence"/>
</dbReference>
<reference evidence="1 2" key="1">
    <citation type="submission" date="2021-06" db="EMBL/GenBank/DDBJ databases">
        <authorList>
            <person name="Kallberg Y."/>
            <person name="Tangrot J."/>
            <person name="Rosling A."/>
        </authorList>
    </citation>
    <scope>NUCLEOTIDE SEQUENCE [LARGE SCALE GENOMIC DNA]</scope>
    <source>
        <strain evidence="1 2">120-4 pot B 10/14</strain>
    </source>
</reference>
<sequence length="331" mass="39435">MQLTKQENLFKKLYKSTIEVSCKPIDRQNENEFPERRNLRELYGTKRFKRKIETLDLSGNALNLLSSETYLICWMAPELIKNNIFQRYYVNQKVYTLNCEMFSIKCIFKLHLLISLPLYNHTFSRKILKGKFANHDDREIQLEFIKIIRDAWCHQPELRIIIPALRQRFEHLANKSGKSILETIIRKIYTRNDYPEIVEEVPEEDVVPVVPLKMSWECFKQNTEFNNPVAKIWVEYYLLYGHHGEKGPIQARKYLKRLLMKIFMQNINVDIAYKCVKDKLRKEIILYFELAANNPGNRNADELTKDELRGLNYLRLAANHNYERAIALLKN</sequence>
<dbReference type="Gene3D" id="1.10.510.10">
    <property type="entry name" value="Transferase(Phosphotransferase) domain 1"/>
    <property type="match status" value="1"/>
</dbReference>
<evidence type="ECO:0000313" key="1">
    <source>
        <dbReference type="EMBL" id="CAG8780950.1"/>
    </source>
</evidence>
<proteinExistence type="predicted"/>
<keyword evidence="2" id="KW-1185">Reference proteome</keyword>
<organism evidence="1 2">
    <name type="scientific">Gigaspora margarita</name>
    <dbReference type="NCBI Taxonomy" id="4874"/>
    <lineage>
        <taxon>Eukaryota</taxon>
        <taxon>Fungi</taxon>
        <taxon>Fungi incertae sedis</taxon>
        <taxon>Mucoromycota</taxon>
        <taxon>Glomeromycotina</taxon>
        <taxon>Glomeromycetes</taxon>
        <taxon>Diversisporales</taxon>
        <taxon>Gigasporaceae</taxon>
        <taxon>Gigaspora</taxon>
    </lineage>
</organism>
<evidence type="ECO:0000313" key="2">
    <source>
        <dbReference type="Proteomes" id="UP000789901"/>
    </source>
</evidence>
<dbReference type="EMBL" id="CAJVQB010016664">
    <property type="protein sequence ID" value="CAG8780950.1"/>
    <property type="molecule type" value="Genomic_DNA"/>
</dbReference>